<evidence type="ECO:0000313" key="3">
    <source>
        <dbReference type="Proteomes" id="UP000343335"/>
    </source>
</evidence>
<name>A0A5E4WA01_9BURK</name>
<sequence>MARPALLPKRIVRRILPTGFALNVDTIEFTVANPEVTHTTNASKCMIIRPEGDISSIRLNRAHVPATSANHRAIYRTRSRGGPLTEISFSGSPFAALYGQNIWTCANVKRLVREFLTHCTTHMGLSVRDRSNDAMLESVKLTRVDLAANIKFESDRAAEQFLADLRLQLGATKISIQTVESSIMIRPRRGKDYSIVLYNKGREIRQNQKRRKPPSKELMEEVSGTVRIELRLRSAELENLGLVFPSAWTPKIARQVFRKYFRRLPIYDAINLPDERALAKYPRKLRAPIAALSTGIPINCLYSPSTSQRLKRKLWDLGINPGSYPSITRSTRLATDLMNAAKILSTPE</sequence>
<organism evidence="2 3">
    <name type="scientific">Pandoraea commovens</name>
    <dbReference type="NCBI Taxonomy" id="2508289"/>
    <lineage>
        <taxon>Bacteria</taxon>
        <taxon>Pseudomonadati</taxon>
        <taxon>Pseudomonadota</taxon>
        <taxon>Betaproteobacteria</taxon>
        <taxon>Burkholderiales</taxon>
        <taxon>Burkholderiaceae</taxon>
        <taxon>Pandoraea</taxon>
    </lineage>
</organism>
<evidence type="ECO:0000259" key="1">
    <source>
        <dbReference type="Pfam" id="PF05144"/>
    </source>
</evidence>
<dbReference type="InterPro" id="IPR022686">
    <property type="entry name" value="G2P_N"/>
</dbReference>
<gene>
    <name evidence="2" type="ORF">PCO31010_03159</name>
</gene>
<dbReference type="NCBIfam" id="TIGR01629">
    <property type="entry name" value="rep_II_X"/>
    <property type="match status" value="1"/>
</dbReference>
<dbReference type="AlphaFoldDB" id="A0A5E4WA01"/>
<dbReference type="OrthoDB" id="9122982at2"/>
<dbReference type="Proteomes" id="UP000343335">
    <property type="component" value="Unassembled WGS sequence"/>
</dbReference>
<reference evidence="2 3" key="1">
    <citation type="submission" date="2019-08" db="EMBL/GenBank/DDBJ databases">
        <authorList>
            <person name="Peeters C."/>
        </authorList>
    </citation>
    <scope>NUCLEOTIDE SEQUENCE [LARGE SCALE GENOMIC DNA]</scope>
    <source>
        <strain evidence="2 3">LMG 31010</strain>
    </source>
</reference>
<evidence type="ECO:0000313" key="2">
    <source>
        <dbReference type="EMBL" id="VVE20943.1"/>
    </source>
</evidence>
<feature type="domain" description="Replication-associated protein G2P N-terminal" evidence="1">
    <location>
        <begin position="43"/>
        <end position="249"/>
    </location>
</feature>
<protein>
    <recommendedName>
        <fullName evidence="1">Replication-associated protein G2P N-terminal domain-containing protein</fullName>
    </recommendedName>
</protein>
<dbReference type="Pfam" id="PF05144">
    <property type="entry name" value="Phage_CRI"/>
    <property type="match status" value="1"/>
</dbReference>
<dbReference type="GO" id="GO:0006260">
    <property type="term" value="P:DNA replication"/>
    <property type="evidence" value="ECO:0007669"/>
    <property type="project" value="InterPro"/>
</dbReference>
<dbReference type="InterPro" id="IPR006516">
    <property type="entry name" value="G2P"/>
</dbReference>
<accession>A0A5E4WA01</accession>
<proteinExistence type="predicted"/>
<dbReference type="EMBL" id="CABPSA010000005">
    <property type="protein sequence ID" value="VVE20943.1"/>
    <property type="molecule type" value="Genomic_DNA"/>
</dbReference>